<accession>A0A085UWJ3</accession>
<protein>
    <submittedName>
        <fullName evidence="1">Uncharacterized protein</fullName>
    </submittedName>
</protein>
<evidence type="ECO:0000313" key="1">
    <source>
        <dbReference type="EMBL" id="KFE47556.1"/>
    </source>
</evidence>
<gene>
    <name evidence="1" type="ORF">IV02_22615</name>
</gene>
<proteinExistence type="predicted"/>
<dbReference type="AlphaFoldDB" id="A0A085UWJ3"/>
<evidence type="ECO:0000313" key="2">
    <source>
        <dbReference type="Proteomes" id="UP000028643"/>
    </source>
</evidence>
<dbReference type="Proteomes" id="UP000028643">
    <property type="component" value="Unassembled WGS sequence"/>
</dbReference>
<dbReference type="EMBL" id="JPQT01000127">
    <property type="protein sequence ID" value="KFE47556.1"/>
    <property type="molecule type" value="Genomic_DNA"/>
</dbReference>
<reference evidence="1 2" key="1">
    <citation type="submission" date="2014-07" db="EMBL/GenBank/DDBJ databases">
        <title>Draft Genome Sequences of Environmental Pseudomonas syringae strains.</title>
        <authorList>
            <person name="Baltrus D.A."/>
            <person name="Berge O."/>
            <person name="Morris C."/>
        </authorList>
    </citation>
    <scope>NUCLEOTIDE SEQUENCE [LARGE SCALE GENOMIC DNA]</scope>
    <source>
        <strain evidence="1 2">CEB003</strain>
    </source>
</reference>
<name>A0A085UWJ3_PSESX</name>
<comment type="caution">
    <text evidence="1">The sequence shown here is derived from an EMBL/GenBank/DDBJ whole genome shotgun (WGS) entry which is preliminary data.</text>
</comment>
<organism evidence="1 2">
    <name type="scientific">Pseudomonas syringae</name>
    <dbReference type="NCBI Taxonomy" id="317"/>
    <lineage>
        <taxon>Bacteria</taxon>
        <taxon>Pseudomonadati</taxon>
        <taxon>Pseudomonadota</taxon>
        <taxon>Gammaproteobacteria</taxon>
        <taxon>Pseudomonadales</taxon>
        <taxon>Pseudomonadaceae</taxon>
        <taxon>Pseudomonas</taxon>
    </lineage>
</organism>
<sequence>MPVAQADGLIPVDALNSDIIIYFPVWLGAHLGIDTNQLMINGVLVGEPVTVPDEATEFSLTIPLATQLKEDGSYDIGYRATSVIGGTPNDSAITTIRIDRTAPGAAMLAALAFPQVNFGDRLIGRLPGYAGMQAGDLVQTICNAKDGPCCLIKTEHLTTPMEITFRSEFLQSLESDVVKITYQITDRAGNRSILAEAVDLTLQS</sequence>
<dbReference type="PATRIC" id="fig|317.174.peg.4621"/>